<evidence type="ECO:0000256" key="4">
    <source>
        <dbReference type="ARBA" id="ARBA00023211"/>
    </source>
</evidence>
<comment type="pathway">
    <text evidence="6">Carbohydrate degradation; 2-deoxy-D-ribose 1-phosphate degradation; D-glyceraldehyde 3-phosphate and acetaldehyde from 2-deoxy-alpha-D-ribose 1-phosphate: step 1/2.</text>
</comment>
<dbReference type="Gene3D" id="3.30.70.1250">
    <property type="entry name" value="Phosphopentomutase"/>
    <property type="match status" value="1"/>
</dbReference>
<keyword evidence="4 6" id="KW-0464">Manganese</keyword>
<dbReference type="InterPro" id="IPR006124">
    <property type="entry name" value="Metalloenzyme"/>
</dbReference>
<reference evidence="9 10" key="1">
    <citation type="submission" date="2018-12" db="EMBL/GenBank/DDBJ databases">
        <title>Legionella sp,whole genome shotgun sequence.</title>
        <authorList>
            <person name="Wu H."/>
        </authorList>
    </citation>
    <scope>NUCLEOTIDE SEQUENCE [LARGE SCALE GENOMIC DNA]</scope>
    <source>
        <strain evidence="10">km714</strain>
    </source>
</reference>
<comment type="similarity">
    <text evidence="1 6">Belongs to the phosphopentomutase family.</text>
</comment>
<dbReference type="InterPro" id="IPR017850">
    <property type="entry name" value="Alkaline_phosphatase_core_sf"/>
</dbReference>
<evidence type="ECO:0000256" key="6">
    <source>
        <dbReference type="HAMAP-Rule" id="MF_00740"/>
    </source>
</evidence>
<organism evidence="9 10">
    <name type="scientific">Legionella septentrionalis</name>
    <dbReference type="NCBI Taxonomy" id="2498109"/>
    <lineage>
        <taxon>Bacteria</taxon>
        <taxon>Pseudomonadati</taxon>
        <taxon>Pseudomonadota</taxon>
        <taxon>Gammaproteobacteria</taxon>
        <taxon>Legionellales</taxon>
        <taxon>Legionellaceae</taxon>
        <taxon>Legionella</taxon>
    </lineage>
</organism>
<feature type="domain" description="Metalloenzyme" evidence="8">
    <location>
        <begin position="5"/>
        <end position="398"/>
    </location>
</feature>
<dbReference type="GO" id="GO:0043094">
    <property type="term" value="P:metabolic compound salvage"/>
    <property type="evidence" value="ECO:0007669"/>
    <property type="project" value="UniProtKB-UniRule"/>
</dbReference>
<feature type="binding site" evidence="6">
    <location>
        <position position="348"/>
    </location>
    <ligand>
        <name>Mn(2+)</name>
        <dbReference type="ChEBI" id="CHEBI:29035"/>
        <label>1</label>
    </ligand>
</feature>
<dbReference type="Proteomes" id="UP000288012">
    <property type="component" value="Unassembled WGS sequence"/>
</dbReference>
<comment type="cofactor">
    <cofactor evidence="6">
        <name>Mn(2+)</name>
        <dbReference type="ChEBI" id="CHEBI:29035"/>
    </cofactor>
    <text evidence="6">Binds 2 manganese ions.</text>
</comment>
<evidence type="ECO:0000256" key="5">
    <source>
        <dbReference type="ARBA" id="ARBA00023235"/>
    </source>
</evidence>
<dbReference type="GO" id="GO:0009117">
    <property type="term" value="P:nucleotide metabolic process"/>
    <property type="evidence" value="ECO:0007669"/>
    <property type="project" value="UniProtKB-UniRule"/>
</dbReference>
<evidence type="ECO:0000259" key="8">
    <source>
        <dbReference type="Pfam" id="PF01676"/>
    </source>
</evidence>
<name>A0A3S0X428_9GAMM</name>
<dbReference type="PANTHER" id="PTHR21110:SF0">
    <property type="entry name" value="PHOSPHOPENTOMUTASE"/>
    <property type="match status" value="1"/>
</dbReference>
<dbReference type="RefSeq" id="WP_126954462.1">
    <property type="nucleotide sequence ID" value="NZ_RZGR01000016.1"/>
</dbReference>
<dbReference type="GO" id="GO:0005829">
    <property type="term" value="C:cytosol"/>
    <property type="evidence" value="ECO:0007669"/>
    <property type="project" value="TreeGrafter"/>
</dbReference>
<comment type="catalytic activity">
    <reaction evidence="6">
        <text>alpha-D-ribose 1-phosphate = D-ribose 5-phosphate</text>
        <dbReference type="Rhea" id="RHEA:18793"/>
        <dbReference type="ChEBI" id="CHEBI:57720"/>
        <dbReference type="ChEBI" id="CHEBI:78346"/>
        <dbReference type="EC" id="5.4.2.7"/>
    </reaction>
</comment>
<evidence type="ECO:0000313" key="10">
    <source>
        <dbReference type="Proteomes" id="UP000288012"/>
    </source>
</evidence>
<proteinExistence type="inferred from homology"/>
<dbReference type="EMBL" id="RZGR01000016">
    <property type="protein sequence ID" value="RUQ85413.1"/>
    <property type="molecule type" value="Genomic_DNA"/>
</dbReference>
<dbReference type="NCBIfam" id="NF003766">
    <property type="entry name" value="PRK05362.1"/>
    <property type="match status" value="1"/>
</dbReference>
<feature type="binding site" evidence="6">
    <location>
        <position position="12"/>
    </location>
    <ligand>
        <name>Mn(2+)</name>
        <dbReference type="ChEBI" id="CHEBI:29035"/>
        <label>1</label>
    </ligand>
</feature>
<evidence type="ECO:0000256" key="2">
    <source>
        <dbReference type="ARBA" id="ARBA00022490"/>
    </source>
</evidence>
<comment type="subcellular location">
    <subcellularLocation>
        <location evidence="6">Cytoplasm</location>
    </subcellularLocation>
</comment>
<evidence type="ECO:0000256" key="3">
    <source>
        <dbReference type="ARBA" id="ARBA00022723"/>
    </source>
</evidence>
<dbReference type="GO" id="GO:0030145">
    <property type="term" value="F:manganese ion binding"/>
    <property type="evidence" value="ECO:0007669"/>
    <property type="project" value="UniProtKB-UniRule"/>
</dbReference>
<feature type="binding site" evidence="6">
    <location>
        <position position="347"/>
    </location>
    <ligand>
        <name>Mn(2+)</name>
        <dbReference type="ChEBI" id="CHEBI:29035"/>
        <label>1</label>
    </ligand>
</feature>
<keyword evidence="3 6" id="KW-0479">Metal-binding</keyword>
<feature type="binding site" evidence="6">
    <location>
        <position position="311"/>
    </location>
    <ligand>
        <name>Mn(2+)</name>
        <dbReference type="ChEBI" id="CHEBI:29035"/>
        <label>2</label>
    </ligand>
</feature>
<dbReference type="InterPro" id="IPR010045">
    <property type="entry name" value="DeoB"/>
</dbReference>
<evidence type="ECO:0000256" key="7">
    <source>
        <dbReference type="NCBIfam" id="TIGR01696"/>
    </source>
</evidence>
<evidence type="ECO:0000313" key="9">
    <source>
        <dbReference type="EMBL" id="RUQ85413.1"/>
    </source>
</evidence>
<dbReference type="NCBIfam" id="TIGR01696">
    <property type="entry name" value="deoB"/>
    <property type="match status" value="1"/>
</dbReference>
<gene>
    <name evidence="6" type="primary">deoB</name>
    <name evidence="9" type="ORF">EKM59_06530</name>
</gene>
<keyword evidence="2 6" id="KW-0963">Cytoplasm</keyword>
<dbReference type="AlphaFoldDB" id="A0A3S0X428"/>
<comment type="function">
    <text evidence="6">Isomerase that catalyzes the conversion of deoxy-ribose 1-phosphate (dRib-1-P) and ribose 1-phosphate (Rib-1-P) to deoxy-ribose 5-phosphate (dRib-5-P) and ribose 5-phosphate (Rib-5-P), respectively.</text>
</comment>
<dbReference type="GO" id="GO:0000287">
    <property type="term" value="F:magnesium ion binding"/>
    <property type="evidence" value="ECO:0007669"/>
    <property type="project" value="UniProtKB-UniRule"/>
</dbReference>
<dbReference type="UniPathway" id="UPA00087">
    <property type="reaction ID" value="UER00173"/>
</dbReference>
<dbReference type="HAMAP" id="MF_00740">
    <property type="entry name" value="Phosphopentomut"/>
    <property type="match status" value="1"/>
</dbReference>
<comment type="catalytic activity">
    <reaction evidence="6">
        <text>2-deoxy-alpha-D-ribose 1-phosphate = 2-deoxy-D-ribose 5-phosphate</text>
        <dbReference type="Rhea" id="RHEA:27658"/>
        <dbReference type="ChEBI" id="CHEBI:57259"/>
        <dbReference type="ChEBI" id="CHEBI:62877"/>
        <dbReference type="EC" id="5.4.2.7"/>
    </reaction>
</comment>
<dbReference type="OrthoDB" id="9769930at2"/>
<dbReference type="GO" id="GO:0006015">
    <property type="term" value="P:5-phosphoribose 1-diphosphate biosynthetic process"/>
    <property type="evidence" value="ECO:0007669"/>
    <property type="project" value="UniProtKB-UniPathway"/>
</dbReference>
<protein>
    <recommendedName>
        <fullName evidence="6 7">Phosphopentomutase</fullName>
        <ecNumber evidence="6 7">5.4.2.7</ecNumber>
    </recommendedName>
    <alternativeName>
        <fullName evidence="6">Phosphodeoxyribomutase</fullName>
    </alternativeName>
</protein>
<feature type="binding site" evidence="6">
    <location>
        <position position="359"/>
    </location>
    <ligand>
        <name>Mn(2+)</name>
        <dbReference type="ChEBI" id="CHEBI:29035"/>
        <label>2</label>
    </ligand>
</feature>
<dbReference type="EC" id="5.4.2.7" evidence="6 7"/>
<evidence type="ECO:0000256" key="1">
    <source>
        <dbReference type="ARBA" id="ARBA00010373"/>
    </source>
</evidence>
<dbReference type="SUPFAM" id="SSF53649">
    <property type="entry name" value="Alkaline phosphatase-like"/>
    <property type="match status" value="1"/>
</dbReference>
<dbReference type="PIRSF" id="PIRSF001491">
    <property type="entry name" value="Ppentomutase"/>
    <property type="match status" value="1"/>
</dbReference>
<sequence>MDSGRVCILLMDSLGIGASLDAPSYGDAGANTFMHIYQACRDRRADQSGLRNGDLHIPNLARLGLYHAAIASAGVKFIDLSTLAEPAGYYGYAVEQSLGKDTPSGHWELAGVPVMFAWGYFPEAIPCFPPQLIEKFIERAALPGVLGEKHASGTVIIEELGEAHLLSGKPIVYTSADSVFQIAAHEEYFGLERLYQICEIARELVDEYKIGRVIARPFTGIPGKFKRTGNRRDYAVPPPQPTLLDFLKNDGREVIAIGKVADIYAHQGISKTIKADGNQALFDATLECMKTAPDKSLVFTNFVDFDSSYGHRRDVAGYAHALEAFDARLPELESLLKPNDMVVIAADHGCDPTFPGSDHTREHIPVLMFGPNLASRFIGRRETFADIGQTLAEYFAVKPLQYGLSFLNQP</sequence>
<dbReference type="PANTHER" id="PTHR21110">
    <property type="entry name" value="PHOSPHOPENTOMUTASE"/>
    <property type="match status" value="1"/>
</dbReference>
<feature type="binding site" evidence="6">
    <location>
        <position position="306"/>
    </location>
    <ligand>
        <name>Mn(2+)</name>
        <dbReference type="ChEBI" id="CHEBI:29035"/>
        <label>2</label>
    </ligand>
</feature>
<dbReference type="GO" id="GO:0008973">
    <property type="term" value="F:phosphopentomutase activity"/>
    <property type="evidence" value="ECO:0007669"/>
    <property type="project" value="UniProtKB-UniRule"/>
</dbReference>
<dbReference type="GO" id="GO:0006018">
    <property type="term" value="P:2-deoxyribose 1-phosphate catabolic process"/>
    <property type="evidence" value="ECO:0007669"/>
    <property type="project" value="UniProtKB-UniRule"/>
</dbReference>
<keyword evidence="5 6" id="KW-0413">Isomerase</keyword>
<accession>A0A3S0X428</accession>
<dbReference type="FunFam" id="3.30.70.1250:FF:000001">
    <property type="entry name" value="Phosphopentomutase"/>
    <property type="match status" value="1"/>
</dbReference>
<dbReference type="InterPro" id="IPR024052">
    <property type="entry name" value="Phosphopentomutase_DeoB_cap_sf"/>
</dbReference>
<comment type="caution">
    <text evidence="9">The sequence shown here is derived from an EMBL/GenBank/DDBJ whole genome shotgun (WGS) entry which is preliminary data.</text>
</comment>
<dbReference type="CDD" id="cd16009">
    <property type="entry name" value="PPM"/>
    <property type="match status" value="1"/>
</dbReference>
<dbReference type="Pfam" id="PF01676">
    <property type="entry name" value="Metalloenzyme"/>
    <property type="match status" value="1"/>
</dbReference>
<dbReference type="SUPFAM" id="SSF143856">
    <property type="entry name" value="DeoB insert domain-like"/>
    <property type="match status" value="1"/>
</dbReference>
<keyword evidence="10" id="KW-1185">Reference proteome</keyword>
<dbReference type="Gene3D" id="3.40.720.10">
    <property type="entry name" value="Alkaline Phosphatase, subunit A"/>
    <property type="match status" value="1"/>
</dbReference>